<dbReference type="Proteomes" id="UP000015103">
    <property type="component" value="Unassembled WGS sequence"/>
</dbReference>
<dbReference type="GO" id="GO:0016020">
    <property type="term" value="C:membrane"/>
    <property type="evidence" value="ECO:0007669"/>
    <property type="project" value="TreeGrafter"/>
</dbReference>
<organism evidence="1 2">
    <name type="scientific">Rhodnius prolixus</name>
    <name type="common">Triatomid bug</name>
    <dbReference type="NCBI Taxonomy" id="13249"/>
    <lineage>
        <taxon>Eukaryota</taxon>
        <taxon>Metazoa</taxon>
        <taxon>Ecdysozoa</taxon>
        <taxon>Arthropoda</taxon>
        <taxon>Hexapoda</taxon>
        <taxon>Insecta</taxon>
        <taxon>Pterygota</taxon>
        <taxon>Neoptera</taxon>
        <taxon>Paraneoptera</taxon>
        <taxon>Hemiptera</taxon>
        <taxon>Heteroptera</taxon>
        <taxon>Panheteroptera</taxon>
        <taxon>Cimicomorpha</taxon>
        <taxon>Reduviidae</taxon>
        <taxon>Triatominae</taxon>
        <taxon>Rhodnius</taxon>
    </lineage>
</organism>
<accession>T1HNP3</accession>
<keyword evidence="2" id="KW-1185">Reference proteome</keyword>
<name>T1HNP3_RHOPR</name>
<evidence type="ECO:0000313" key="2">
    <source>
        <dbReference type="Proteomes" id="UP000015103"/>
    </source>
</evidence>
<dbReference type="STRING" id="13249.T1HNP3"/>
<dbReference type="EnsemblMetazoa" id="RPRC005667-RA">
    <property type="protein sequence ID" value="RPRC005667-PA"/>
    <property type="gene ID" value="RPRC005667"/>
</dbReference>
<dbReference type="FunCoup" id="T1HNP3">
    <property type="interactions" value="4"/>
</dbReference>
<dbReference type="VEuPathDB" id="VectorBase:RPRC005667"/>
<reference evidence="1" key="1">
    <citation type="submission" date="2015-05" db="UniProtKB">
        <authorList>
            <consortium name="EnsemblMetazoa"/>
        </authorList>
    </citation>
    <scope>IDENTIFICATION</scope>
</reference>
<dbReference type="PANTHER" id="PTHR21879">
    <property type="entry name" value="FI03362P-RELATED-RELATED"/>
    <property type="match status" value="1"/>
</dbReference>
<dbReference type="AlphaFoldDB" id="T1HNP3"/>
<evidence type="ECO:0000313" key="1">
    <source>
        <dbReference type="EnsemblMetazoa" id="RPRC005667-PA"/>
    </source>
</evidence>
<sequence>MKYLIVLTLLTTSTLQISAEIEDCLDKDSISCIQLELYRKAKNFFDQEKIELFGGLALTKRDLNQEEAARNLKEDGVVEDEMNTAKDVEKREDALEKYAISRVARLLDERSLTWNLSPIVSDVAAAARSVSESIPNEVKEGVTNFLNEGRGKKKKILKALLPLLIGLKMKLGGFLVLSFFVIALIAKKALLSALVALAISGFIAIKKLLSHHHHMPHHEVHEVSHGWAGPSYGGGGGGGGGGYSSGGWDSYGGGGHDSHGAYSGNVAHTLAYSGQKPA</sequence>
<dbReference type="EMBL" id="ACPB03007643">
    <property type="status" value="NOT_ANNOTATED_CDS"/>
    <property type="molecule type" value="Genomic_DNA"/>
</dbReference>
<dbReference type="eggNOG" id="ENOG502S36S">
    <property type="taxonomic scope" value="Eukaryota"/>
</dbReference>
<protein>
    <submittedName>
        <fullName evidence="1">Uncharacterized protein</fullName>
    </submittedName>
</protein>
<dbReference type="Pfam" id="PF07898">
    <property type="entry name" value="DUF1676"/>
    <property type="match status" value="1"/>
</dbReference>
<dbReference type="HOGENOM" id="CLU_084566_0_0_1"/>
<dbReference type="OMA" id="HSIAYAG"/>
<dbReference type="InParanoid" id="T1HNP3"/>
<dbReference type="PANTHER" id="PTHR21879:SF18">
    <property type="entry name" value="LD17368P"/>
    <property type="match status" value="1"/>
</dbReference>
<dbReference type="InterPro" id="IPR012464">
    <property type="entry name" value="DUF1676"/>
</dbReference>
<proteinExistence type="predicted"/>